<evidence type="ECO:0008006" key="3">
    <source>
        <dbReference type="Google" id="ProtNLM"/>
    </source>
</evidence>
<accession>A0ABS1KT76</accession>
<protein>
    <recommendedName>
        <fullName evidence="3">DUF4325 domain-containing protein</fullName>
    </recommendedName>
</protein>
<reference evidence="1 2" key="1">
    <citation type="submission" date="2021-01" db="EMBL/GenBank/DDBJ databases">
        <title>Chryseolinea sp. Jin1 Genome sequencing and assembly.</title>
        <authorList>
            <person name="Kim I."/>
        </authorList>
    </citation>
    <scope>NUCLEOTIDE SEQUENCE [LARGE SCALE GENOMIC DNA]</scope>
    <source>
        <strain evidence="1 2">Jin1</strain>
    </source>
</reference>
<dbReference type="Proteomes" id="UP000613030">
    <property type="component" value="Unassembled WGS sequence"/>
</dbReference>
<proteinExistence type="predicted"/>
<dbReference type="InterPro" id="IPR036513">
    <property type="entry name" value="STAS_dom_sf"/>
</dbReference>
<organism evidence="1 2">
    <name type="scientific">Chryseolinea lacunae</name>
    <dbReference type="NCBI Taxonomy" id="2801331"/>
    <lineage>
        <taxon>Bacteria</taxon>
        <taxon>Pseudomonadati</taxon>
        <taxon>Bacteroidota</taxon>
        <taxon>Cytophagia</taxon>
        <taxon>Cytophagales</taxon>
        <taxon>Fulvivirgaceae</taxon>
        <taxon>Chryseolinea</taxon>
    </lineage>
</organism>
<sequence length="423" mass="47116">MGFKIFRTTHFRSSDSTIQLSGKLNAYNVRDFCTALDRFHKSAKSNITIDFEHVELAYPSGVLPIISSLDLLRDQDIKIYVKLPTNNNTRKLFRSVNWAHLLSPDQFEKSESIHDRHLVTRRFENAEQQKAVVDDFMDVVLRNMTVPRDIISGLEWSINEITDNVLNHSESIHGGIVQASTYPTNQTIAFAVADSGRGILKSMQEGFPSLRTDIQAIGEAVKAGVTRNPKFGQGNGLAGSLKVTTLTGGSFDLTSGTGRIVVTNDETIRKPLKQGYFQGTVVCGQIKINNDFRVYDALDFGTGIKYIPVDIVEMQYEMEDKDCLILRMKDETTGFGTRKSGAQIRTKLKNLLNAQPTYPLVANWEGVPVISSSFADEVMGKLFVELGALAFSSRIRNTGMEKLVHGLLDKAIAQRLTQEKDTI</sequence>
<dbReference type="Gene3D" id="3.30.750.24">
    <property type="entry name" value="STAS domain"/>
    <property type="match status" value="1"/>
</dbReference>
<dbReference type="SUPFAM" id="SSF52091">
    <property type="entry name" value="SpoIIaa-like"/>
    <property type="match status" value="1"/>
</dbReference>
<evidence type="ECO:0000313" key="1">
    <source>
        <dbReference type="EMBL" id="MBL0742629.1"/>
    </source>
</evidence>
<evidence type="ECO:0000313" key="2">
    <source>
        <dbReference type="Proteomes" id="UP000613030"/>
    </source>
</evidence>
<dbReference type="RefSeq" id="WP_202011052.1">
    <property type="nucleotide sequence ID" value="NZ_JAERRB010000004.1"/>
</dbReference>
<name>A0ABS1KT76_9BACT</name>
<dbReference type="Gene3D" id="3.30.565.10">
    <property type="entry name" value="Histidine kinase-like ATPase, C-terminal domain"/>
    <property type="match status" value="1"/>
</dbReference>
<dbReference type="SUPFAM" id="SSF55874">
    <property type="entry name" value="ATPase domain of HSP90 chaperone/DNA topoisomerase II/histidine kinase"/>
    <property type="match status" value="1"/>
</dbReference>
<dbReference type="InterPro" id="IPR036890">
    <property type="entry name" value="HATPase_C_sf"/>
</dbReference>
<comment type="caution">
    <text evidence="1">The sequence shown here is derived from an EMBL/GenBank/DDBJ whole genome shotgun (WGS) entry which is preliminary data.</text>
</comment>
<dbReference type="EMBL" id="JAERRB010000004">
    <property type="protein sequence ID" value="MBL0742629.1"/>
    <property type="molecule type" value="Genomic_DNA"/>
</dbReference>
<gene>
    <name evidence="1" type="ORF">JI741_15495</name>
</gene>
<keyword evidence="2" id="KW-1185">Reference proteome</keyword>